<gene>
    <name evidence="2" type="ORF">ACFQ2X_17170</name>
</gene>
<dbReference type="Proteomes" id="UP001597264">
    <property type="component" value="Unassembled WGS sequence"/>
</dbReference>
<accession>A0ABW3UF83</accession>
<dbReference type="InterPro" id="IPR012373">
    <property type="entry name" value="Ferrdict_sens_TM"/>
</dbReference>
<dbReference type="Gene3D" id="2.60.120.1440">
    <property type="match status" value="1"/>
</dbReference>
<proteinExistence type="predicted"/>
<dbReference type="PANTHER" id="PTHR30273">
    <property type="entry name" value="PERIPLASMIC SIGNAL SENSOR AND SIGMA FACTOR ACTIVATOR FECR-RELATED"/>
    <property type="match status" value="1"/>
</dbReference>
<evidence type="ECO:0000313" key="2">
    <source>
        <dbReference type="EMBL" id="MFD1218336.1"/>
    </source>
</evidence>
<name>A0ABW3UF83_9GAMM</name>
<feature type="domain" description="FecR protein" evidence="1">
    <location>
        <begin position="120"/>
        <end position="211"/>
    </location>
</feature>
<sequence>MHRNQKLSRHEEERIYRWLVHGDAEAASASDRDHFNAWLEQTPARKAKARSVNNLWNHPEFHQAVTLMASSEAANPSRPRAWQRGSRLRGALSVAACVLAVVASTQLLLDNTQPAPASQVYRTAHGQTAHHTLSDGSQLDLSASARLAVEYGEHARQVRLYDGEARFSVAKDRQRPFTVESRHATMRALGTVFEVDQRSGMTELVVLEGTVAVHPLESPQRRVEVTAGHRVRIGEQRLAKVESFDLKEYRSWLDGQVQADKLPLAELLTELNRYAEKPIVARGGAARLPVSGSFALDKMESNIEILARLHRLQVEHTADAVVLREQ</sequence>
<dbReference type="PIRSF" id="PIRSF018266">
    <property type="entry name" value="FecR"/>
    <property type="match status" value="1"/>
</dbReference>
<reference evidence="3" key="1">
    <citation type="journal article" date="2019" name="Int. J. Syst. Evol. Microbiol.">
        <title>The Global Catalogue of Microorganisms (GCM) 10K type strain sequencing project: providing services to taxonomists for standard genome sequencing and annotation.</title>
        <authorList>
            <consortium name="The Broad Institute Genomics Platform"/>
            <consortium name="The Broad Institute Genome Sequencing Center for Infectious Disease"/>
            <person name="Wu L."/>
            <person name="Ma J."/>
        </authorList>
    </citation>
    <scope>NUCLEOTIDE SEQUENCE [LARGE SCALE GENOMIC DNA]</scope>
    <source>
        <strain evidence="3">CCUG 54356</strain>
    </source>
</reference>
<organism evidence="2 3">
    <name type="scientific">Microbulbifer celer</name>
    <dbReference type="NCBI Taxonomy" id="435905"/>
    <lineage>
        <taxon>Bacteria</taxon>
        <taxon>Pseudomonadati</taxon>
        <taxon>Pseudomonadota</taxon>
        <taxon>Gammaproteobacteria</taxon>
        <taxon>Cellvibrionales</taxon>
        <taxon>Microbulbiferaceae</taxon>
        <taxon>Microbulbifer</taxon>
    </lineage>
</organism>
<dbReference type="RefSeq" id="WP_230435180.1">
    <property type="nucleotide sequence ID" value="NZ_CP087715.1"/>
</dbReference>
<dbReference type="InterPro" id="IPR006860">
    <property type="entry name" value="FecR"/>
</dbReference>
<dbReference type="PANTHER" id="PTHR30273:SF2">
    <property type="entry name" value="PROTEIN FECR"/>
    <property type="match status" value="1"/>
</dbReference>
<evidence type="ECO:0000259" key="1">
    <source>
        <dbReference type="Pfam" id="PF04773"/>
    </source>
</evidence>
<keyword evidence="3" id="KW-1185">Reference proteome</keyword>
<dbReference type="EMBL" id="JBHTLR010000034">
    <property type="protein sequence ID" value="MFD1218336.1"/>
    <property type="molecule type" value="Genomic_DNA"/>
</dbReference>
<protein>
    <submittedName>
        <fullName evidence="2">FecR family protein</fullName>
    </submittedName>
</protein>
<dbReference type="Pfam" id="PF04773">
    <property type="entry name" value="FecR"/>
    <property type="match status" value="1"/>
</dbReference>
<comment type="caution">
    <text evidence="2">The sequence shown here is derived from an EMBL/GenBank/DDBJ whole genome shotgun (WGS) entry which is preliminary data.</text>
</comment>
<evidence type="ECO:0000313" key="3">
    <source>
        <dbReference type="Proteomes" id="UP001597264"/>
    </source>
</evidence>